<evidence type="ECO:0000259" key="9">
    <source>
        <dbReference type="PROSITE" id="PS50928"/>
    </source>
</evidence>
<comment type="subcellular location">
    <subcellularLocation>
        <location evidence="1 8">Cell membrane</location>
        <topology evidence="1 8">Multi-pass membrane protein</topology>
    </subcellularLocation>
</comment>
<dbReference type="EMBL" id="CP029490">
    <property type="protein sequence ID" value="AWN20165.1"/>
    <property type="molecule type" value="Genomic_DNA"/>
</dbReference>
<evidence type="ECO:0000256" key="2">
    <source>
        <dbReference type="ARBA" id="ARBA00022448"/>
    </source>
</evidence>
<evidence type="ECO:0000256" key="6">
    <source>
        <dbReference type="ARBA" id="ARBA00022989"/>
    </source>
</evidence>
<dbReference type="InterPro" id="IPR010065">
    <property type="entry name" value="AA_ABC_transptr_permease_3TM"/>
</dbReference>
<evidence type="ECO:0000256" key="5">
    <source>
        <dbReference type="ARBA" id="ARBA00022970"/>
    </source>
</evidence>
<dbReference type="PANTHER" id="PTHR30614">
    <property type="entry name" value="MEMBRANE COMPONENT OF AMINO ACID ABC TRANSPORTER"/>
    <property type="match status" value="1"/>
</dbReference>
<evidence type="ECO:0000256" key="4">
    <source>
        <dbReference type="ARBA" id="ARBA00022692"/>
    </source>
</evidence>
<keyword evidence="2 8" id="KW-0813">Transport</keyword>
<dbReference type="Gene3D" id="1.10.3720.10">
    <property type="entry name" value="MetI-like"/>
    <property type="match status" value="1"/>
</dbReference>
<feature type="transmembrane region" description="Helical" evidence="8">
    <location>
        <begin position="261"/>
        <end position="279"/>
    </location>
</feature>
<keyword evidence="3" id="KW-1003">Cell membrane</keyword>
<gene>
    <name evidence="10" type="ORF">DK182_01870</name>
</gene>
<feature type="transmembrane region" description="Helical" evidence="8">
    <location>
        <begin position="208"/>
        <end position="228"/>
    </location>
</feature>
<reference evidence="10 11" key="1">
    <citation type="submission" date="2018-05" db="EMBL/GenBank/DDBJ databases">
        <title>Complete genome sequences of Streptococcus sobrinus.</title>
        <authorList>
            <person name="Sales M."/>
            <person name="Jensen P.A."/>
        </authorList>
    </citation>
    <scope>NUCLEOTIDE SEQUENCE [LARGE SCALE GENOMIC DNA]</scope>
    <source>
        <strain evidence="10 11">SL1</strain>
    </source>
</reference>
<evidence type="ECO:0000313" key="10">
    <source>
        <dbReference type="EMBL" id="AWN20165.1"/>
    </source>
</evidence>
<dbReference type="SUPFAM" id="SSF161098">
    <property type="entry name" value="MetI-like"/>
    <property type="match status" value="1"/>
</dbReference>
<evidence type="ECO:0000256" key="8">
    <source>
        <dbReference type="RuleBase" id="RU363032"/>
    </source>
</evidence>
<evidence type="ECO:0000256" key="1">
    <source>
        <dbReference type="ARBA" id="ARBA00004651"/>
    </source>
</evidence>
<evidence type="ECO:0000256" key="7">
    <source>
        <dbReference type="ARBA" id="ARBA00023136"/>
    </source>
</evidence>
<accession>A0ABM6W3P7</accession>
<name>A0ABM6W3P7_9STRE</name>
<keyword evidence="7 8" id="KW-0472">Membrane</keyword>
<dbReference type="PANTHER" id="PTHR30614:SF0">
    <property type="entry name" value="L-CYSTINE TRANSPORT SYSTEM PERMEASE PROTEIN TCYL"/>
    <property type="match status" value="1"/>
</dbReference>
<feature type="transmembrane region" description="Helical" evidence="8">
    <location>
        <begin position="21"/>
        <end position="43"/>
    </location>
</feature>
<feature type="transmembrane region" description="Helical" evidence="8">
    <location>
        <begin position="157"/>
        <end position="174"/>
    </location>
</feature>
<evidence type="ECO:0000313" key="11">
    <source>
        <dbReference type="Proteomes" id="UP000245369"/>
    </source>
</evidence>
<organism evidence="10 11">
    <name type="scientific">Streptococcus sobrinus</name>
    <dbReference type="NCBI Taxonomy" id="1310"/>
    <lineage>
        <taxon>Bacteria</taxon>
        <taxon>Bacillati</taxon>
        <taxon>Bacillota</taxon>
        <taxon>Bacilli</taxon>
        <taxon>Lactobacillales</taxon>
        <taxon>Streptococcaceae</taxon>
        <taxon>Streptococcus</taxon>
    </lineage>
</organism>
<dbReference type="GeneID" id="93923266"/>
<dbReference type="RefSeq" id="WP_002961776.1">
    <property type="nucleotide sequence ID" value="NZ_CP029490.1"/>
</dbReference>
<keyword evidence="4 8" id="KW-0812">Transmembrane</keyword>
<feature type="transmembrane region" description="Helical" evidence="8">
    <location>
        <begin position="84"/>
        <end position="104"/>
    </location>
</feature>
<protein>
    <submittedName>
        <fullName evidence="10">Amino acid ABC transporter permease</fullName>
    </submittedName>
</protein>
<evidence type="ECO:0000256" key="3">
    <source>
        <dbReference type="ARBA" id="ARBA00022475"/>
    </source>
</evidence>
<feature type="transmembrane region" description="Helical" evidence="8">
    <location>
        <begin position="116"/>
        <end position="137"/>
    </location>
</feature>
<dbReference type="Pfam" id="PF00528">
    <property type="entry name" value="BPD_transp_1"/>
    <property type="match status" value="1"/>
</dbReference>
<dbReference type="InterPro" id="IPR035906">
    <property type="entry name" value="MetI-like_sf"/>
</dbReference>
<keyword evidence="6 8" id="KW-1133">Transmembrane helix</keyword>
<keyword evidence="11" id="KW-1185">Reference proteome</keyword>
<dbReference type="NCBIfam" id="TIGR01726">
    <property type="entry name" value="HEQRo_perm_3TM"/>
    <property type="match status" value="1"/>
</dbReference>
<sequence>MTEINRLQEESKKFFKTARGKLISFFVVLAIAILLLVQLWGYLVKSGLYNDFVKGLPDGQLFSVQAVFSAIPDILKHLPMTLGLTIWGSVFGLILALLFAIVKINRVPVLYQIQAFFVSFLRGTPILVQLMLTYYGIPLLLRYINMKANTGWNINNVSPIVFAVVAFALNEAAYTSETIRAAIQAVDSGEIEAAKSLGMTNAQIYRRVIIPNAAVIATPTLINTLISLTKGTSLAFSAGIIEMFAQAKIIGGRDYRYFERYISVAIIYWIVSIVIENIGRYIEKSMEIKSPENISVEAERGLR</sequence>
<proteinExistence type="inferred from homology"/>
<dbReference type="Proteomes" id="UP000245369">
    <property type="component" value="Chromosome"/>
</dbReference>
<dbReference type="PROSITE" id="PS50928">
    <property type="entry name" value="ABC_TM1"/>
    <property type="match status" value="1"/>
</dbReference>
<comment type="similarity">
    <text evidence="8">Belongs to the binding-protein-dependent transport system permease family.</text>
</comment>
<dbReference type="CDD" id="cd06261">
    <property type="entry name" value="TM_PBP2"/>
    <property type="match status" value="1"/>
</dbReference>
<dbReference type="InterPro" id="IPR000515">
    <property type="entry name" value="MetI-like"/>
</dbReference>
<keyword evidence="5" id="KW-0029">Amino-acid transport</keyword>
<dbReference type="InterPro" id="IPR043429">
    <property type="entry name" value="ArtM/GltK/GlnP/TcyL/YhdX-like"/>
</dbReference>
<feature type="domain" description="ABC transmembrane type-1" evidence="9">
    <location>
        <begin position="78"/>
        <end position="279"/>
    </location>
</feature>